<accession>A0A016RU74</accession>
<proteinExistence type="predicted"/>
<dbReference type="EMBL" id="JARK01001707">
    <property type="protein sequence ID" value="EYB81935.1"/>
    <property type="molecule type" value="Genomic_DNA"/>
</dbReference>
<protein>
    <submittedName>
        <fullName evidence="1">Uncharacterized protein</fullName>
    </submittedName>
</protein>
<keyword evidence="2" id="KW-1185">Reference proteome</keyword>
<comment type="caution">
    <text evidence="1">The sequence shown here is derived from an EMBL/GenBank/DDBJ whole genome shotgun (WGS) entry which is preliminary data.</text>
</comment>
<reference evidence="2" key="1">
    <citation type="journal article" date="2015" name="Nat. Genet.">
        <title>The genome and transcriptome of the zoonotic hookworm Ancylostoma ceylanicum identify infection-specific gene families.</title>
        <authorList>
            <person name="Schwarz E.M."/>
            <person name="Hu Y."/>
            <person name="Antoshechkin I."/>
            <person name="Miller M.M."/>
            <person name="Sternberg P.W."/>
            <person name="Aroian R.V."/>
        </authorList>
    </citation>
    <scope>NUCLEOTIDE SEQUENCE</scope>
    <source>
        <strain evidence="2">HY135</strain>
    </source>
</reference>
<dbReference type="AlphaFoldDB" id="A0A016RU74"/>
<evidence type="ECO:0000313" key="1">
    <source>
        <dbReference type="EMBL" id="EYB81935.1"/>
    </source>
</evidence>
<name>A0A016RU74_9BILA</name>
<sequence length="68" mass="7945">MDQKMELKIITLAKKETNQELASKMAILEQWCTNLEFANTDSFLNCLYSAFIPSLQVKIELNFHTIEY</sequence>
<evidence type="ECO:0000313" key="2">
    <source>
        <dbReference type="Proteomes" id="UP000024635"/>
    </source>
</evidence>
<organism evidence="1 2">
    <name type="scientific">Ancylostoma ceylanicum</name>
    <dbReference type="NCBI Taxonomy" id="53326"/>
    <lineage>
        <taxon>Eukaryota</taxon>
        <taxon>Metazoa</taxon>
        <taxon>Ecdysozoa</taxon>
        <taxon>Nematoda</taxon>
        <taxon>Chromadorea</taxon>
        <taxon>Rhabditida</taxon>
        <taxon>Rhabditina</taxon>
        <taxon>Rhabditomorpha</taxon>
        <taxon>Strongyloidea</taxon>
        <taxon>Ancylostomatidae</taxon>
        <taxon>Ancylostomatinae</taxon>
        <taxon>Ancylostoma</taxon>
    </lineage>
</organism>
<dbReference type="Proteomes" id="UP000024635">
    <property type="component" value="Unassembled WGS sequence"/>
</dbReference>
<gene>
    <name evidence="1" type="primary">Acey_s0371.g137</name>
    <name evidence="1" type="ORF">Y032_0371g137</name>
</gene>